<evidence type="ECO:0000313" key="6">
    <source>
        <dbReference type="Proteomes" id="UP000743370"/>
    </source>
</evidence>
<feature type="coiled-coil region" evidence="1">
    <location>
        <begin position="54"/>
        <end position="88"/>
    </location>
</feature>
<evidence type="ECO:0000256" key="3">
    <source>
        <dbReference type="SAM" id="Phobius"/>
    </source>
</evidence>
<feature type="compositionally biased region" description="Basic residues" evidence="2">
    <location>
        <begin position="544"/>
        <end position="553"/>
    </location>
</feature>
<dbReference type="EMBL" id="JABFOF010000002">
    <property type="protein sequence ID" value="KAG2405607.1"/>
    <property type="molecule type" value="Genomic_DNA"/>
</dbReference>
<dbReference type="Proteomes" id="UP000743370">
    <property type="component" value="Unassembled WGS sequence"/>
</dbReference>
<dbReference type="GO" id="GO:0006353">
    <property type="term" value="P:DNA-templated transcription termination"/>
    <property type="evidence" value="ECO:0007669"/>
    <property type="project" value="InterPro"/>
</dbReference>
<accession>A0A8T0L093</accession>
<gene>
    <name evidence="5" type="ORF">HKW66_Vig0048620</name>
</gene>
<evidence type="ECO:0000259" key="4">
    <source>
        <dbReference type="SMART" id="SM00959"/>
    </source>
</evidence>
<organism evidence="5 6">
    <name type="scientific">Phaseolus angularis</name>
    <name type="common">Azuki bean</name>
    <name type="synonym">Vigna angularis</name>
    <dbReference type="NCBI Taxonomy" id="3914"/>
    <lineage>
        <taxon>Eukaryota</taxon>
        <taxon>Viridiplantae</taxon>
        <taxon>Streptophyta</taxon>
        <taxon>Embryophyta</taxon>
        <taxon>Tracheophyta</taxon>
        <taxon>Spermatophyta</taxon>
        <taxon>Magnoliopsida</taxon>
        <taxon>eudicotyledons</taxon>
        <taxon>Gunneridae</taxon>
        <taxon>Pentapetalae</taxon>
        <taxon>rosids</taxon>
        <taxon>fabids</taxon>
        <taxon>Fabales</taxon>
        <taxon>Fabaceae</taxon>
        <taxon>Papilionoideae</taxon>
        <taxon>50 kb inversion clade</taxon>
        <taxon>NPAAA clade</taxon>
        <taxon>indigoferoid/millettioid clade</taxon>
        <taxon>Phaseoleae</taxon>
        <taxon>Vigna</taxon>
    </lineage>
</organism>
<feature type="domain" description="Rho termination factor-like N-terminal" evidence="4">
    <location>
        <begin position="564"/>
        <end position="603"/>
    </location>
</feature>
<evidence type="ECO:0000313" key="5">
    <source>
        <dbReference type="EMBL" id="KAG2405607.1"/>
    </source>
</evidence>
<feature type="region of interest" description="Disordered" evidence="2">
    <location>
        <begin position="531"/>
        <end position="558"/>
    </location>
</feature>
<keyword evidence="3" id="KW-0472">Membrane</keyword>
<protein>
    <recommendedName>
        <fullName evidence="4">Rho termination factor-like N-terminal domain-containing protein</fullName>
    </recommendedName>
</protein>
<keyword evidence="1" id="KW-0175">Coiled coil</keyword>
<feature type="compositionally biased region" description="Basic and acidic residues" evidence="2">
    <location>
        <begin position="273"/>
        <end position="288"/>
    </location>
</feature>
<sequence length="604" mass="67647">MNATSTLGVAQVIIVSYSLTLGIFCVVLVLFLLWLSVNFVDVIEEDALNMESCIRVLRILITKADTEIEELERDLLVLQKELACFEHEKWPDIFCGVLSERISQLDVAIRTLKNDCADEAEVQLLLDSEPAGTLHEILAQYLDVNVLSPVVNVTEHAPDKDSSTLNMIIKDEGQDLHGTSESSGSLELILEIQKSDNPEKIEELSEETLVRSPDLAGIILASYHSDGIKLSETFDDQVAGNEVRKSQLINSNTGQMLDLFSAKSEAKVQEKENEFVREKDVSPDEFRPAIDINGKKTGPHSILDTSQRQKRAKPNLDKEPCDFAPKAAQRDCKKEPKVAPDEDLNSLNYPLQVVYPKTLCITDTEFCSVKDSNGMHTKSSLYTGLQLMDVDEDKGKEHEQDLKSQLRTNLRKSKMSFPSKLKASEKKELELKAFSSREPFDSCTEVIPSASIVVSAKSQRRSKSCTDVTILNESMKRKIITKGAVKPDKHETEGRAIVLYDSKFSELQKKRRVTKLPITVDIQNSSVNLDVPNSDGVSMDKKSKLAPRTHKSHSLVDSHDETLSLNSLSLTDLRAMAKEHNVRKYYKLRKVDLVEQLAQRLSSC</sequence>
<feature type="transmembrane region" description="Helical" evidence="3">
    <location>
        <begin position="12"/>
        <end position="35"/>
    </location>
</feature>
<name>A0A8T0L093_PHAAN</name>
<dbReference type="SMART" id="SM00959">
    <property type="entry name" value="Rho_N"/>
    <property type="match status" value="1"/>
</dbReference>
<feature type="region of interest" description="Disordered" evidence="2">
    <location>
        <begin position="273"/>
        <end position="320"/>
    </location>
</feature>
<dbReference type="AlphaFoldDB" id="A0A8T0L093"/>
<evidence type="ECO:0000256" key="1">
    <source>
        <dbReference type="SAM" id="Coils"/>
    </source>
</evidence>
<comment type="caution">
    <text evidence="5">The sequence shown here is derived from an EMBL/GenBank/DDBJ whole genome shotgun (WGS) entry which is preliminary data.</text>
</comment>
<dbReference type="InterPro" id="IPR011112">
    <property type="entry name" value="Rho-like_N"/>
</dbReference>
<reference evidence="5 6" key="1">
    <citation type="submission" date="2020-05" db="EMBL/GenBank/DDBJ databases">
        <title>Vigna angularis (adzuki bean) Var. LongXiaoDou No. 4 denovo assembly.</title>
        <authorList>
            <person name="Xiang H."/>
        </authorList>
    </citation>
    <scope>NUCLEOTIDE SEQUENCE [LARGE SCALE GENOMIC DNA]</scope>
    <source>
        <tissue evidence="5">Leaf</tissue>
    </source>
</reference>
<keyword evidence="3" id="KW-1133">Transmembrane helix</keyword>
<proteinExistence type="predicted"/>
<evidence type="ECO:0000256" key="2">
    <source>
        <dbReference type="SAM" id="MobiDB-lite"/>
    </source>
</evidence>
<dbReference type="Pfam" id="PF07498">
    <property type="entry name" value="Rho_N"/>
    <property type="match status" value="1"/>
</dbReference>
<keyword evidence="3" id="KW-0812">Transmembrane</keyword>